<dbReference type="Proteomes" id="UP000789860">
    <property type="component" value="Unassembled WGS sequence"/>
</dbReference>
<name>A0ACA9PWW1_9GLOM</name>
<keyword evidence="2" id="KW-1185">Reference proteome</keyword>
<protein>
    <submittedName>
        <fullName evidence="1">4630_t:CDS:1</fullName>
    </submittedName>
</protein>
<feature type="non-terminal residue" evidence="1">
    <location>
        <position position="1"/>
    </location>
</feature>
<gene>
    <name evidence="1" type="ORF">SCALOS_LOCUS11405</name>
</gene>
<evidence type="ECO:0000313" key="2">
    <source>
        <dbReference type="Proteomes" id="UP000789860"/>
    </source>
</evidence>
<dbReference type="EMBL" id="CAJVPM010049587">
    <property type="protein sequence ID" value="CAG8725378.1"/>
    <property type="molecule type" value="Genomic_DNA"/>
</dbReference>
<proteinExistence type="predicted"/>
<comment type="caution">
    <text evidence="1">The sequence shown here is derived from an EMBL/GenBank/DDBJ whole genome shotgun (WGS) entry which is preliminary data.</text>
</comment>
<sequence>YQKLNLTGYKKLTFIILLPPQTPAADTPAFSAPTPANTGSLMVPSTPGPGPMTPALLPQTPFVPASTAPTGGDFRQIRNDAVSSSKEWLTTDIQVRIIPDSRTNTSHASGQYDNRVGVIVRLDSPTTCIVELDDTQEH</sequence>
<organism evidence="1 2">
    <name type="scientific">Scutellospora calospora</name>
    <dbReference type="NCBI Taxonomy" id="85575"/>
    <lineage>
        <taxon>Eukaryota</taxon>
        <taxon>Fungi</taxon>
        <taxon>Fungi incertae sedis</taxon>
        <taxon>Mucoromycota</taxon>
        <taxon>Glomeromycotina</taxon>
        <taxon>Glomeromycetes</taxon>
        <taxon>Diversisporales</taxon>
        <taxon>Gigasporaceae</taxon>
        <taxon>Scutellospora</taxon>
    </lineage>
</organism>
<reference evidence="1" key="1">
    <citation type="submission" date="2021-06" db="EMBL/GenBank/DDBJ databases">
        <authorList>
            <person name="Kallberg Y."/>
            <person name="Tangrot J."/>
            <person name="Rosling A."/>
        </authorList>
    </citation>
    <scope>NUCLEOTIDE SEQUENCE</scope>
    <source>
        <strain evidence="1">AU212A</strain>
    </source>
</reference>
<evidence type="ECO:0000313" key="1">
    <source>
        <dbReference type="EMBL" id="CAG8725378.1"/>
    </source>
</evidence>
<feature type="non-terminal residue" evidence="1">
    <location>
        <position position="138"/>
    </location>
</feature>
<accession>A0ACA9PWW1</accession>